<reference evidence="2" key="1">
    <citation type="submission" date="2022-10" db="EMBL/GenBank/DDBJ databases">
        <title>The complete genomes of actinobacterial strains from the NBC collection.</title>
        <authorList>
            <person name="Joergensen T.S."/>
            <person name="Alvarez Arevalo M."/>
            <person name="Sterndorff E.B."/>
            <person name="Faurdal D."/>
            <person name="Vuksanovic O."/>
            <person name="Mourched A.-S."/>
            <person name="Charusanti P."/>
            <person name="Shaw S."/>
            <person name="Blin K."/>
            <person name="Weber T."/>
        </authorList>
    </citation>
    <scope>NUCLEOTIDE SEQUENCE</scope>
    <source>
        <strain evidence="2">NBC_00222</strain>
    </source>
</reference>
<evidence type="ECO:0000313" key="3">
    <source>
        <dbReference type="Proteomes" id="UP001432222"/>
    </source>
</evidence>
<proteinExistence type="predicted"/>
<keyword evidence="3" id="KW-1185">Reference proteome</keyword>
<accession>A0ABZ1UDT3</accession>
<feature type="region of interest" description="Disordered" evidence="1">
    <location>
        <begin position="129"/>
        <end position="155"/>
    </location>
</feature>
<sequence>MLISAARTATASRSANRSGGGVGQHHGVGPDHEQRLEGGFGAVDGRAQEHGEAEAGALVRDSGIRAHQQRSPDELDAVARVLGQGEDVRVGLIVGGLTFLSGEPAAGAVLAGLAAFGVSVPALHALIGRPGTEEPRGGKDSGGSARCADPKGRAP</sequence>
<evidence type="ECO:0000313" key="2">
    <source>
        <dbReference type="EMBL" id="WUQ88545.1"/>
    </source>
</evidence>
<feature type="compositionally biased region" description="Low complexity" evidence="1">
    <location>
        <begin position="1"/>
        <end position="17"/>
    </location>
</feature>
<feature type="region of interest" description="Disordered" evidence="1">
    <location>
        <begin position="1"/>
        <end position="38"/>
    </location>
</feature>
<dbReference type="Proteomes" id="UP001432222">
    <property type="component" value="Chromosome"/>
</dbReference>
<dbReference type="EMBL" id="CP108110">
    <property type="protein sequence ID" value="WUQ88545.1"/>
    <property type="molecule type" value="Genomic_DNA"/>
</dbReference>
<name>A0ABZ1UDT3_9ACTN</name>
<protein>
    <submittedName>
        <fullName evidence="2">Uncharacterized protein</fullName>
    </submittedName>
</protein>
<dbReference type="RefSeq" id="WP_328959090.1">
    <property type="nucleotide sequence ID" value="NZ_CP108110.1"/>
</dbReference>
<gene>
    <name evidence="2" type="ORF">OHA16_39455</name>
</gene>
<organism evidence="2 3">
    <name type="scientific">Kitasatospora purpeofusca</name>
    <dbReference type="NCBI Taxonomy" id="67352"/>
    <lineage>
        <taxon>Bacteria</taxon>
        <taxon>Bacillati</taxon>
        <taxon>Actinomycetota</taxon>
        <taxon>Actinomycetes</taxon>
        <taxon>Kitasatosporales</taxon>
        <taxon>Streptomycetaceae</taxon>
        <taxon>Kitasatospora</taxon>
    </lineage>
</organism>
<evidence type="ECO:0000256" key="1">
    <source>
        <dbReference type="SAM" id="MobiDB-lite"/>
    </source>
</evidence>